<feature type="transmembrane region" description="Helical" evidence="1">
    <location>
        <begin position="77"/>
        <end position="99"/>
    </location>
</feature>
<keyword evidence="1" id="KW-0472">Membrane</keyword>
<keyword evidence="1" id="KW-0812">Transmembrane</keyword>
<accession>A0A2S7BVM7</accession>
<feature type="transmembrane region" description="Helical" evidence="1">
    <location>
        <begin position="52"/>
        <end position="71"/>
    </location>
</feature>
<gene>
    <name evidence="2" type="ORF">XdyCFBP7245_22395</name>
</gene>
<keyword evidence="1" id="KW-1133">Transmembrane helix</keyword>
<reference evidence="2 3" key="1">
    <citation type="submission" date="2016-08" db="EMBL/GenBank/DDBJ databases">
        <authorList>
            <person name="Seilhamer J.J."/>
        </authorList>
    </citation>
    <scope>NUCLEOTIDE SEQUENCE [LARGE SCALE GENOMIC DNA]</scope>
    <source>
        <strain evidence="2 3">CFBP7245</strain>
    </source>
</reference>
<feature type="transmembrane region" description="Helical" evidence="1">
    <location>
        <begin position="190"/>
        <end position="211"/>
    </location>
</feature>
<evidence type="ECO:0000256" key="1">
    <source>
        <dbReference type="SAM" id="Phobius"/>
    </source>
</evidence>
<protein>
    <submittedName>
        <fullName evidence="2">Uncharacterized protein</fullName>
    </submittedName>
</protein>
<comment type="caution">
    <text evidence="2">The sequence shown here is derived from an EMBL/GenBank/DDBJ whole genome shotgun (WGS) entry which is preliminary data.</text>
</comment>
<evidence type="ECO:0000313" key="2">
    <source>
        <dbReference type="EMBL" id="PPU49622.1"/>
    </source>
</evidence>
<name>A0A2S7BVM7_9XANT</name>
<evidence type="ECO:0000313" key="3">
    <source>
        <dbReference type="Proteomes" id="UP000238908"/>
    </source>
</evidence>
<sequence>MSSVDEVAAERSDDIDGEAITLTDPSFPSLSAAMAHYAQVTEQSRAGPVERWSLAIGLIGAGVGILAGTLLDGKTGAYLAVIGLVTELTGFVVSAALTAKREWPGFRRPYADHADLMEREFNQYQSIVASLRRFPLEQRRRREAFMRDRRTNMHDRLGLFTGGMEKLGFMPVLLALYLQLKDWRIGDWTVLSKITLIQGVLAFTLLFAFAMSWHLIRLRIRVQSCEQLLAEANRQDSASSK</sequence>
<proteinExistence type="predicted"/>
<feature type="transmembrane region" description="Helical" evidence="1">
    <location>
        <begin position="157"/>
        <end position="178"/>
    </location>
</feature>
<dbReference type="RefSeq" id="WP_104617582.1">
    <property type="nucleotide sequence ID" value="NZ_JBHLXZ010000078.1"/>
</dbReference>
<organism evidence="2 3">
    <name type="scientific">Xanthomonas dyei</name>
    <dbReference type="NCBI Taxonomy" id="743699"/>
    <lineage>
        <taxon>Bacteria</taxon>
        <taxon>Pseudomonadati</taxon>
        <taxon>Pseudomonadota</taxon>
        <taxon>Gammaproteobacteria</taxon>
        <taxon>Lysobacterales</taxon>
        <taxon>Lysobacteraceae</taxon>
        <taxon>Xanthomonas</taxon>
    </lineage>
</organism>
<dbReference type="Proteomes" id="UP000238908">
    <property type="component" value="Unassembled WGS sequence"/>
</dbReference>
<dbReference type="EMBL" id="MDEE01000070">
    <property type="protein sequence ID" value="PPU49622.1"/>
    <property type="molecule type" value="Genomic_DNA"/>
</dbReference>
<dbReference type="AlphaFoldDB" id="A0A2S7BVM7"/>